<dbReference type="Proteomes" id="UP000694843">
    <property type="component" value="Unplaced"/>
</dbReference>
<name>A0A8B7P0R0_HYAAZ</name>
<organism evidence="1 2">
    <name type="scientific">Hyalella azteca</name>
    <name type="common">Amphipod</name>
    <dbReference type="NCBI Taxonomy" id="294128"/>
    <lineage>
        <taxon>Eukaryota</taxon>
        <taxon>Metazoa</taxon>
        <taxon>Ecdysozoa</taxon>
        <taxon>Arthropoda</taxon>
        <taxon>Crustacea</taxon>
        <taxon>Multicrustacea</taxon>
        <taxon>Malacostraca</taxon>
        <taxon>Eumalacostraca</taxon>
        <taxon>Peracarida</taxon>
        <taxon>Amphipoda</taxon>
        <taxon>Senticaudata</taxon>
        <taxon>Talitrida</taxon>
        <taxon>Talitroidea</taxon>
        <taxon>Hyalellidae</taxon>
        <taxon>Hyalella</taxon>
    </lineage>
</organism>
<accession>A0A8B7P0R0</accession>
<dbReference type="PANTHER" id="PTHR12197">
    <property type="entry name" value="HISTONE-LYSINE N-METHYLTRANSFERASE SMYD"/>
    <property type="match status" value="1"/>
</dbReference>
<dbReference type="PROSITE" id="PS50865">
    <property type="entry name" value="ZF_MYND_2"/>
    <property type="match status" value="1"/>
</dbReference>
<dbReference type="Gene3D" id="6.10.140.2220">
    <property type="match status" value="1"/>
</dbReference>
<dbReference type="OrthoDB" id="265717at2759"/>
<dbReference type="SUPFAM" id="SSF82199">
    <property type="entry name" value="SET domain"/>
    <property type="match status" value="1"/>
</dbReference>
<dbReference type="GO" id="GO:0032259">
    <property type="term" value="P:methylation"/>
    <property type="evidence" value="ECO:0007669"/>
    <property type="project" value="UniProtKB-KW"/>
</dbReference>
<dbReference type="KEGG" id="hazt:108676059"/>
<dbReference type="Pfam" id="PF01753">
    <property type="entry name" value="zf-MYND"/>
    <property type="match status" value="1"/>
</dbReference>
<gene>
    <name evidence="2" type="primary">LOC108676059</name>
</gene>
<dbReference type="RefSeq" id="XP_018019597.1">
    <property type="nucleotide sequence ID" value="XM_018164108.2"/>
</dbReference>
<keyword evidence="2" id="KW-0808">Transferase</keyword>
<proteinExistence type="predicted"/>
<reference evidence="2" key="1">
    <citation type="submission" date="2025-08" db="UniProtKB">
        <authorList>
            <consortium name="RefSeq"/>
        </authorList>
    </citation>
    <scope>IDENTIFICATION</scope>
    <source>
        <tissue evidence="2">Whole organism</tissue>
    </source>
</reference>
<dbReference type="Gene3D" id="2.170.270.10">
    <property type="entry name" value="SET domain"/>
    <property type="match status" value="1"/>
</dbReference>
<protein>
    <submittedName>
        <fullName evidence="2">N-lysine methyltransferase SMYD2 isoform X1</fullName>
    </submittedName>
</protein>
<evidence type="ECO:0000313" key="2">
    <source>
        <dbReference type="RefSeq" id="XP_018019597.1"/>
    </source>
</evidence>
<dbReference type="GO" id="GO:0005634">
    <property type="term" value="C:nucleus"/>
    <property type="evidence" value="ECO:0007669"/>
    <property type="project" value="TreeGrafter"/>
</dbReference>
<dbReference type="GO" id="GO:0008168">
    <property type="term" value="F:methyltransferase activity"/>
    <property type="evidence" value="ECO:0007669"/>
    <property type="project" value="UniProtKB-KW"/>
</dbReference>
<dbReference type="Gene3D" id="1.25.40.10">
    <property type="entry name" value="Tetratricopeptide repeat domain"/>
    <property type="match status" value="1"/>
</dbReference>
<evidence type="ECO:0000313" key="1">
    <source>
        <dbReference type="Proteomes" id="UP000694843"/>
    </source>
</evidence>
<keyword evidence="2" id="KW-0489">Methyltransferase</keyword>
<sequence length="495" mass="55134">MATSSNLSCKVSSNNVSSRTGSRVKAGEVIISSFPFIQLLKEDSKGKLCDFCFRSGKVRKCTGCAVDFYCSVPCQRKDWKATHKYECSLLKKLQPHSITGTPRMLAKAIISLNNGGRSVTEKIDDNLTRSFGDLMTHEECLLQNNELAETFGVLEKMLRCYFGTEISFNTNELLSIYGALLVNGFGVTNCESEEIGSALYLAASILDHSCLPNAGVTFDGSRIVVRALQDFPNFQWSQININYIDGLTCREDRQRSLQRSYFFECHCQRCVDPEHNELENSFLCGNDSCVGVLGVGVTTIARCARCGFDGYSECAVQYWRVVARCRQLLQDEMGNEVKCSLDAATDLLLELCSVGKVASRKSTKTPVDQSLVRAIQGCALHPFNIWRVKAVNAVNEAAIVEKNFNLAKDVGLTNVDAMRYYYGKNHQTYSFFLAKLSKLCVYCNDLYKGEELLKEAQVSVRVSYGDQHPIYHSVSELCHQTRVELATLAVPALKT</sequence>
<dbReference type="AlphaFoldDB" id="A0A8B7P0R0"/>
<dbReference type="PANTHER" id="PTHR12197:SF251">
    <property type="entry name" value="EG:BACR7C10.4 PROTEIN"/>
    <property type="match status" value="1"/>
</dbReference>
<dbReference type="InterPro" id="IPR046341">
    <property type="entry name" value="SET_dom_sf"/>
</dbReference>
<keyword evidence="1" id="KW-1185">Reference proteome</keyword>
<dbReference type="InterPro" id="IPR050869">
    <property type="entry name" value="H3K4_H4K5_MeTrfase"/>
</dbReference>
<dbReference type="SUPFAM" id="SSF144232">
    <property type="entry name" value="HIT/MYND zinc finger-like"/>
    <property type="match status" value="1"/>
</dbReference>
<dbReference type="Gene3D" id="1.10.220.160">
    <property type="match status" value="1"/>
</dbReference>
<dbReference type="PROSITE" id="PS01360">
    <property type="entry name" value="ZF_MYND_1"/>
    <property type="match status" value="1"/>
</dbReference>
<dbReference type="GeneID" id="108676059"/>
<dbReference type="OMA" id="LHMKLGK"/>
<dbReference type="InterPro" id="IPR011990">
    <property type="entry name" value="TPR-like_helical_dom_sf"/>
</dbReference>
<dbReference type="InterPro" id="IPR002893">
    <property type="entry name" value="Znf_MYND"/>
</dbReference>